<name>C3LQ76_VIBCM</name>
<proteinExistence type="predicted"/>
<evidence type="ECO:0000313" key="1">
    <source>
        <dbReference type="EMBL" id="ACP06528.1"/>
    </source>
</evidence>
<dbReference type="AlphaFoldDB" id="C3LQ76"/>
<protein>
    <submittedName>
        <fullName evidence="1">Uncharacterized protein</fullName>
    </submittedName>
</protein>
<organism evidence="1 2">
    <name type="scientific">Vibrio cholerae serotype O1 (strain M66-2)</name>
    <dbReference type="NCBI Taxonomy" id="579112"/>
    <lineage>
        <taxon>Bacteria</taxon>
        <taxon>Pseudomonadati</taxon>
        <taxon>Pseudomonadota</taxon>
        <taxon>Gammaproteobacteria</taxon>
        <taxon>Vibrionales</taxon>
        <taxon>Vibrionaceae</taxon>
        <taxon>Vibrio</taxon>
    </lineage>
</organism>
<dbReference type="HOGENOM" id="CLU_3359121_0_0_6"/>
<dbReference type="KEGG" id="vcm:VCM66_2227"/>
<accession>C3LQ76</accession>
<gene>
    <name evidence="1" type="ordered locus">VCM66_2227</name>
</gene>
<dbReference type="EMBL" id="CP001233">
    <property type="protein sequence ID" value="ACP06528.1"/>
    <property type="molecule type" value="Genomic_DNA"/>
</dbReference>
<reference evidence="1 2" key="1">
    <citation type="journal article" date="2008" name="PLoS ONE">
        <title>A recalibrated molecular clock and independent origins for the cholera pandemic clones.</title>
        <authorList>
            <person name="Feng L."/>
            <person name="Reeves P.R."/>
            <person name="Lan R."/>
            <person name="Ren Y."/>
            <person name="Gao C."/>
            <person name="Zhou Z."/>
            <person name="Ren Y."/>
            <person name="Cheng J."/>
            <person name="Wang W."/>
            <person name="Wang J."/>
            <person name="Qian W."/>
            <person name="Li D."/>
            <person name="Wang L."/>
        </authorList>
    </citation>
    <scope>NUCLEOTIDE SEQUENCE [LARGE SCALE GENOMIC DNA]</scope>
    <source>
        <strain evidence="1 2">M66-2</strain>
    </source>
</reference>
<evidence type="ECO:0000313" key="2">
    <source>
        <dbReference type="Proteomes" id="UP000001217"/>
    </source>
</evidence>
<sequence length="36" mass="4308">MLVYRLAYKFSQLSTKAIKITIKMQNCEIQNKFKIN</sequence>
<dbReference type="Proteomes" id="UP000001217">
    <property type="component" value="Chromosome I"/>
</dbReference>